<dbReference type="GeneID" id="30155956"/>
<name>A0A1E3HM92_9TREE</name>
<reference evidence="1 2" key="1">
    <citation type="submission" date="2016-06" db="EMBL/GenBank/DDBJ databases">
        <title>Evolution of pathogenesis and genome organization in the Tremellales.</title>
        <authorList>
            <person name="Cuomo C."/>
            <person name="Litvintseva A."/>
            <person name="Heitman J."/>
            <person name="Chen Y."/>
            <person name="Sun S."/>
            <person name="Springer D."/>
            <person name="Dromer F."/>
            <person name="Young S."/>
            <person name="Zeng Q."/>
            <person name="Chapman S."/>
            <person name="Gujja S."/>
            <person name="Saif S."/>
            <person name="Birren B."/>
        </authorList>
    </citation>
    <scope>NUCLEOTIDE SEQUENCE [LARGE SCALE GENOMIC DNA]</scope>
    <source>
        <strain evidence="1 2">CBS 6039</strain>
    </source>
</reference>
<dbReference type="OrthoDB" id="2576482at2759"/>
<protein>
    <submittedName>
        <fullName evidence="1">Uncharacterized protein</fullName>
    </submittedName>
</protein>
<dbReference type="STRING" id="1295533.A0A1E3HM92"/>
<accession>A0A1E3HM92</accession>
<gene>
    <name evidence="1" type="ORF">L202_04647</name>
</gene>
<comment type="caution">
    <text evidence="1">The sequence shown here is derived from an EMBL/GenBank/DDBJ whole genome shotgun (WGS) entry which is preliminary data.</text>
</comment>
<dbReference type="RefSeq" id="XP_018992708.1">
    <property type="nucleotide sequence ID" value="XM_019138765.1"/>
</dbReference>
<organism evidence="1 2">
    <name type="scientific">Cryptococcus amylolentus CBS 6039</name>
    <dbReference type="NCBI Taxonomy" id="1295533"/>
    <lineage>
        <taxon>Eukaryota</taxon>
        <taxon>Fungi</taxon>
        <taxon>Dikarya</taxon>
        <taxon>Basidiomycota</taxon>
        <taxon>Agaricomycotina</taxon>
        <taxon>Tremellomycetes</taxon>
        <taxon>Tremellales</taxon>
        <taxon>Cryptococcaceae</taxon>
        <taxon>Cryptococcus</taxon>
    </lineage>
</organism>
<evidence type="ECO:0000313" key="2">
    <source>
        <dbReference type="Proteomes" id="UP000094065"/>
    </source>
</evidence>
<evidence type="ECO:0000313" key="1">
    <source>
        <dbReference type="EMBL" id="ODN77472.1"/>
    </source>
</evidence>
<keyword evidence="2" id="KW-1185">Reference proteome</keyword>
<dbReference type="EMBL" id="AWGJ01000007">
    <property type="protein sequence ID" value="ODN77472.1"/>
    <property type="molecule type" value="Genomic_DNA"/>
</dbReference>
<proteinExistence type="predicted"/>
<dbReference type="Proteomes" id="UP000094065">
    <property type="component" value="Unassembled WGS sequence"/>
</dbReference>
<sequence length="590" mass="66769">MASSSPALYVLRMLWRRAPSSNFKSFSTAALARDTPDTTISASSIATPRHMSSASFLEDESQEYSAASLHLSPNINPPEPIPWPTLLPRHGVQSAKKPKICDPLFRLVGLEQYDEALAILQELQSHHQMIQHRHIYLFPALDALRAGDTARFMLWLGLYPNKPATADLRPLREIWRPITLLMLGLKDDRALIERYLLHTAKLGLTPVTLPPLLVHLAFTLPASESLDLVSRVTSAYLQYTTSSTSTSSRAFFQKSTALMHLNKIWGHYLRVLMLAGWEEEAWQLYEFTPADVRWDHRTVRVMEQQWVSKKVDVAPDLPRQIRQMLVRDYIPTPNDLAQALAGLTSPSITQTHPNLLARFHSRFLSAPSGRKRAWVFAEIINLQQEGLHDQAIEHFAKHYYWVGLPPHPLAPKEPDATPRFYPTLPLLTTLFRSFFRTLPQPHVESVPLSISSYLDSIPALPPSLRPNLVTYVTLIRECVYLAGPDAGMAVYERIITPNDKGEVLHEAHEELYRPILLSLAHRRQIERLRIHLDHFGSLGSSAKPTGQTYRALVAVLSKTGQHQKVAEEMVYRGLGEVGDDCFEGLIMEED</sequence>
<dbReference type="AlphaFoldDB" id="A0A1E3HM92"/>